<dbReference type="GeneID" id="24134389"/>
<protein>
    <submittedName>
        <fullName evidence="2">Uncharacterized protein</fullName>
    </submittedName>
</protein>
<sequence length="287" mass="33409">MDTYTKLEGKMSVKIHELQGQVAYYEGKFKEVDHLRRLDLDELEHLRHRIQGLEDSRDDSRAAQLRLQQEVAMTRSALIEQEATVVQRDKTIAHLESEYRLVTDDYQKREEEYEASSKAQHRQIEELKATIAQLEEVSRQHVQRDGERDRVVELLRIELRAVQDAHNDGEAQLAALGLVAQDSAQAVARLTQEVADARAATTLLRESADEERRVWAQYEGEKERLIVETQSLVTRQDKHLDWSCRRLDRACDLQLQQIVFVTWNLTMQRAKNTHMALQLQRPCWSAT</sequence>
<feature type="coiled-coil region" evidence="1">
    <location>
        <begin position="92"/>
        <end position="144"/>
    </location>
</feature>
<reference evidence="2 3" key="1">
    <citation type="journal article" date="2013" name="PLoS Genet.">
        <title>Distinctive expansion of potential virulence genes in the genome of the oomycete fish pathogen Saprolegnia parasitica.</title>
        <authorList>
            <person name="Jiang R.H."/>
            <person name="de Bruijn I."/>
            <person name="Haas B.J."/>
            <person name="Belmonte R."/>
            <person name="Lobach L."/>
            <person name="Christie J."/>
            <person name="van den Ackerveken G."/>
            <person name="Bottin A."/>
            <person name="Bulone V."/>
            <person name="Diaz-Moreno S.M."/>
            <person name="Dumas B."/>
            <person name="Fan L."/>
            <person name="Gaulin E."/>
            <person name="Govers F."/>
            <person name="Grenville-Briggs L.J."/>
            <person name="Horner N.R."/>
            <person name="Levin J.Z."/>
            <person name="Mammella M."/>
            <person name="Meijer H.J."/>
            <person name="Morris P."/>
            <person name="Nusbaum C."/>
            <person name="Oome S."/>
            <person name="Phillips A.J."/>
            <person name="van Rooyen D."/>
            <person name="Rzeszutek E."/>
            <person name="Saraiva M."/>
            <person name="Secombes C.J."/>
            <person name="Seidl M.F."/>
            <person name="Snel B."/>
            <person name="Stassen J.H."/>
            <person name="Sykes S."/>
            <person name="Tripathy S."/>
            <person name="van den Berg H."/>
            <person name="Vega-Arreguin J.C."/>
            <person name="Wawra S."/>
            <person name="Young S.K."/>
            <person name="Zeng Q."/>
            <person name="Dieguez-Uribeondo J."/>
            <person name="Russ C."/>
            <person name="Tyler B.M."/>
            <person name="van West P."/>
        </authorList>
    </citation>
    <scope>NUCLEOTIDE SEQUENCE [LARGE SCALE GENOMIC DNA]</scope>
    <source>
        <strain evidence="2 3">CBS 223.65</strain>
    </source>
</reference>
<dbReference type="EMBL" id="KK583288">
    <property type="protein sequence ID" value="KDO21424.1"/>
    <property type="molecule type" value="Genomic_DNA"/>
</dbReference>
<keyword evidence="1" id="KW-0175">Coiled coil</keyword>
<accession>A0A067BSB9</accession>
<keyword evidence="3" id="KW-1185">Reference proteome</keyword>
<dbReference type="RefSeq" id="XP_012207871.1">
    <property type="nucleotide sequence ID" value="XM_012352481.1"/>
</dbReference>
<gene>
    <name evidence="2" type="ORF">SPRG_12431</name>
</gene>
<evidence type="ECO:0000313" key="2">
    <source>
        <dbReference type="EMBL" id="KDO21424.1"/>
    </source>
</evidence>
<dbReference type="OrthoDB" id="10458413at2759"/>
<dbReference type="Proteomes" id="UP000030745">
    <property type="component" value="Unassembled WGS sequence"/>
</dbReference>
<dbReference type="AlphaFoldDB" id="A0A067BSB9"/>
<dbReference type="KEGG" id="spar:SPRG_12431"/>
<evidence type="ECO:0000256" key="1">
    <source>
        <dbReference type="SAM" id="Coils"/>
    </source>
</evidence>
<proteinExistence type="predicted"/>
<name>A0A067BSB9_SAPPC</name>
<dbReference type="VEuPathDB" id="FungiDB:SPRG_12431"/>
<organism evidence="2 3">
    <name type="scientific">Saprolegnia parasitica (strain CBS 223.65)</name>
    <dbReference type="NCBI Taxonomy" id="695850"/>
    <lineage>
        <taxon>Eukaryota</taxon>
        <taxon>Sar</taxon>
        <taxon>Stramenopiles</taxon>
        <taxon>Oomycota</taxon>
        <taxon>Saprolegniomycetes</taxon>
        <taxon>Saprolegniales</taxon>
        <taxon>Saprolegniaceae</taxon>
        <taxon>Saprolegnia</taxon>
    </lineage>
</organism>
<evidence type="ECO:0000313" key="3">
    <source>
        <dbReference type="Proteomes" id="UP000030745"/>
    </source>
</evidence>